<sequence>MQQTKNSRAICSNCKYFYITWDRTSPYGCKAMGFKSKTMPYMVTRQISQTDCQSYEVK</sequence>
<evidence type="ECO:0000313" key="1">
    <source>
        <dbReference type="EMBL" id="SEJ42021.1"/>
    </source>
</evidence>
<proteinExistence type="predicted"/>
<dbReference type="Proteomes" id="UP000199662">
    <property type="component" value="Unassembled WGS sequence"/>
</dbReference>
<keyword evidence="2" id="KW-1185">Reference proteome</keyword>
<dbReference type="RefSeq" id="WP_091830879.1">
    <property type="nucleotide sequence ID" value="NZ_FNZK01000007.1"/>
</dbReference>
<protein>
    <recommendedName>
        <fullName evidence="3">Uracil-DNA glycosylase</fullName>
    </recommendedName>
</protein>
<dbReference type="EMBL" id="FNZK01000007">
    <property type="protein sequence ID" value="SEJ42021.1"/>
    <property type="molecule type" value="Genomic_DNA"/>
</dbReference>
<dbReference type="AlphaFoldDB" id="A0A1H6YL41"/>
<dbReference type="STRING" id="84035.SAMN05660742_10763"/>
<gene>
    <name evidence="1" type="ORF">SAMN05660742_10763</name>
</gene>
<evidence type="ECO:0008006" key="3">
    <source>
        <dbReference type="Google" id="ProtNLM"/>
    </source>
</evidence>
<accession>A0A1H6YL41</accession>
<organism evidence="1 2">
    <name type="scientific">Propionispira arboris</name>
    <dbReference type="NCBI Taxonomy" id="84035"/>
    <lineage>
        <taxon>Bacteria</taxon>
        <taxon>Bacillati</taxon>
        <taxon>Bacillota</taxon>
        <taxon>Negativicutes</taxon>
        <taxon>Selenomonadales</taxon>
        <taxon>Selenomonadaceae</taxon>
        <taxon>Propionispira</taxon>
    </lineage>
</organism>
<name>A0A1H6YL41_9FIRM</name>
<reference evidence="1 2" key="1">
    <citation type="submission" date="2016-10" db="EMBL/GenBank/DDBJ databases">
        <authorList>
            <person name="de Groot N.N."/>
        </authorList>
    </citation>
    <scope>NUCLEOTIDE SEQUENCE [LARGE SCALE GENOMIC DNA]</scope>
    <source>
        <strain evidence="1 2">DSM 2179</strain>
    </source>
</reference>
<evidence type="ECO:0000313" key="2">
    <source>
        <dbReference type="Proteomes" id="UP000199662"/>
    </source>
</evidence>